<evidence type="ECO:0000256" key="12">
    <source>
        <dbReference type="PIRSR" id="PIRSR006268-2"/>
    </source>
</evidence>
<dbReference type="AlphaFoldDB" id="A0A1Y5HZ51"/>
<evidence type="ECO:0000256" key="5">
    <source>
        <dbReference type="ARBA" id="ARBA00022679"/>
    </source>
</evidence>
<reference evidence="15" key="1">
    <citation type="journal article" date="2017" name="Proc. Natl. Acad. Sci. U.S.A.">
        <title>Simulation of Deepwater Horizon oil plume reveals substrate specialization within a complex community of hydrocarbon degraders.</title>
        <authorList>
            <person name="Hu P."/>
            <person name="Dubinsky E.A."/>
            <person name="Probst A.J."/>
            <person name="Wang J."/>
            <person name="Sieber C.M.K."/>
            <person name="Tom L.M."/>
            <person name="Gardinali P."/>
            <person name="Banfield J.F."/>
            <person name="Atlas R.M."/>
            <person name="Andersen G.L."/>
        </authorList>
    </citation>
    <scope>NUCLEOTIDE SEQUENCE [LARGE SCALE GENOMIC DNA]</scope>
</reference>
<dbReference type="EC" id="2.7.1.180" evidence="2 11"/>
<feature type="binding site" evidence="12">
    <location>
        <position position="145"/>
    </location>
    <ligand>
        <name>Mg(2+)</name>
        <dbReference type="ChEBI" id="CHEBI:18420"/>
    </ligand>
</feature>
<dbReference type="EMBL" id="MABE01000364">
    <property type="protein sequence ID" value="OUS40342.1"/>
    <property type="molecule type" value="Genomic_DNA"/>
</dbReference>
<evidence type="ECO:0000313" key="15">
    <source>
        <dbReference type="Proteomes" id="UP000227088"/>
    </source>
</evidence>
<evidence type="ECO:0000256" key="4">
    <source>
        <dbReference type="ARBA" id="ARBA00022630"/>
    </source>
</evidence>
<dbReference type="PIRSF" id="PIRSF006268">
    <property type="entry name" value="ApbE"/>
    <property type="match status" value="1"/>
</dbReference>
<evidence type="ECO:0000256" key="1">
    <source>
        <dbReference type="ARBA" id="ARBA00008282"/>
    </source>
</evidence>
<dbReference type="PANTHER" id="PTHR30040">
    <property type="entry name" value="THIAMINE BIOSYNTHESIS LIPOPROTEIN APBE"/>
    <property type="match status" value="1"/>
</dbReference>
<sequence>MQIHHHQFTAMASPCKFLLQGDSSLVLNACQQAEKEVQRIEQKFSRYRGDSLLQTINSNAGIAAVDIDAETAGLLNYAQFCHQESDGLFDISSGILRQVWNFKSKKLPPQKTINKLLPLISWPSIKWNKDSIFLPDKGMEIDFGGFGKEYAADRAAEICQQLGIKHGLVDLGGDIRVIGDKADQSGWAIGIRNPQDPQNAISTIKLHQGALATSGNYERFMKVKNKHYCHILKASTGWPVNYWASISILAPQCLVAGSLATLTMLAEKKGLAWLEEQEVSFLAIDIHGKQYSNL</sequence>
<organism evidence="14 15">
    <name type="scientific">Oleispira antarctica</name>
    <dbReference type="NCBI Taxonomy" id="188908"/>
    <lineage>
        <taxon>Bacteria</taxon>
        <taxon>Pseudomonadati</taxon>
        <taxon>Pseudomonadota</taxon>
        <taxon>Gammaproteobacteria</taxon>
        <taxon>Oceanospirillales</taxon>
        <taxon>Oceanospirillaceae</taxon>
        <taxon>Oleispira</taxon>
    </lineage>
</organism>
<evidence type="ECO:0000256" key="3">
    <source>
        <dbReference type="ARBA" id="ARBA00016337"/>
    </source>
</evidence>
<comment type="catalytic activity">
    <reaction evidence="10 11">
        <text>L-threonyl-[protein] + FAD = FMN-L-threonyl-[protein] + AMP + H(+)</text>
        <dbReference type="Rhea" id="RHEA:36847"/>
        <dbReference type="Rhea" id="RHEA-COMP:11060"/>
        <dbReference type="Rhea" id="RHEA-COMP:11061"/>
        <dbReference type="ChEBI" id="CHEBI:15378"/>
        <dbReference type="ChEBI" id="CHEBI:30013"/>
        <dbReference type="ChEBI" id="CHEBI:57692"/>
        <dbReference type="ChEBI" id="CHEBI:74257"/>
        <dbReference type="ChEBI" id="CHEBI:456215"/>
        <dbReference type="EC" id="2.7.1.180"/>
    </reaction>
</comment>
<evidence type="ECO:0000313" key="14">
    <source>
        <dbReference type="EMBL" id="OUS40342.1"/>
    </source>
</evidence>
<accession>A0A1Y5HZ51</accession>
<dbReference type="GO" id="GO:0046872">
    <property type="term" value="F:metal ion binding"/>
    <property type="evidence" value="ECO:0007669"/>
    <property type="project" value="UniProtKB-UniRule"/>
</dbReference>
<evidence type="ECO:0000256" key="8">
    <source>
        <dbReference type="ARBA" id="ARBA00022842"/>
    </source>
</evidence>
<keyword evidence="6 11" id="KW-0479">Metal-binding</keyword>
<evidence type="ECO:0000256" key="13">
    <source>
        <dbReference type="SAM" id="Coils"/>
    </source>
</evidence>
<comment type="caution">
    <text evidence="14">The sequence shown here is derived from an EMBL/GenBank/DDBJ whole genome shotgun (WGS) entry which is preliminary data.</text>
</comment>
<dbReference type="InterPro" id="IPR003374">
    <property type="entry name" value="ApbE-like_sf"/>
</dbReference>
<evidence type="ECO:0000256" key="10">
    <source>
        <dbReference type="ARBA" id="ARBA00048540"/>
    </source>
</evidence>
<dbReference type="PANTHER" id="PTHR30040:SF2">
    <property type="entry name" value="FAD:PROTEIN FMN TRANSFERASE"/>
    <property type="match status" value="1"/>
</dbReference>
<keyword evidence="13" id="KW-0175">Coiled coil</keyword>
<keyword evidence="5 11" id="KW-0808">Transferase</keyword>
<proteinExistence type="inferred from homology"/>
<keyword evidence="4 11" id="KW-0285">Flavoprotein</keyword>
<dbReference type="GO" id="GO:0016740">
    <property type="term" value="F:transferase activity"/>
    <property type="evidence" value="ECO:0007669"/>
    <property type="project" value="UniProtKB-UniRule"/>
</dbReference>
<keyword evidence="7 11" id="KW-0274">FAD</keyword>
<evidence type="ECO:0000256" key="11">
    <source>
        <dbReference type="PIRNR" id="PIRNR006268"/>
    </source>
</evidence>
<protein>
    <recommendedName>
        <fullName evidence="3 11">FAD:protein FMN transferase</fullName>
        <ecNumber evidence="2 11">2.7.1.180</ecNumber>
    </recommendedName>
    <alternativeName>
        <fullName evidence="9 11">Flavin transferase</fullName>
    </alternativeName>
</protein>
<evidence type="ECO:0000256" key="6">
    <source>
        <dbReference type="ARBA" id="ARBA00022723"/>
    </source>
</evidence>
<feature type="binding site" evidence="12">
    <location>
        <position position="261"/>
    </location>
    <ligand>
        <name>Mg(2+)</name>
        <dbReference type="ChEBI" id="CHEBI:18420"/>
    </ligand>
</feature>
<evidence type="ECO:0000256" key="7">
    <source>
        <dbReference type="ARBA" id="ARBA00022827"/>
    </source>
</evidence>
<dbReference type="SUPFAM" id="SSF143631">
    <property type="entry name" value="ApbE-like"/>
    <property type="match status" value="1"/>
</dbReference>
<comment type="similarity">
    <text evidence="1 11">Belongs to the ApbE family.</text>
</comment>
<dbReference type="InterPro" id="IPR024932">
    <property type="entry name" value="ApbE"/>
</dbReference>
<name>A0A1Y5HZ51_OLEAN</name>
<gene>
    <name evidence="14" type="ORF">A9R00_06485</name>
</gene>
<dbReference type="Proteomes" id="UP000227088">
    <property type="component" value="Unassembled WGS sequence"/>
</dbReference>
<evidence type="ECO:0000256" key="9">
    <source>
        <dbReference type="ARBA" id="ARBA00031306"/>
    </source>
</evidence>
<keyword evidence="8 11" id="KW-0460">Magnesium</keyword>
<dbReference type="Pfam" id="PF02424">
    <property type="entry name" value="ApbE"/>
    <property type="match status" value="1"/>
</dbReference>
<evidence type="ECO:0000256" key="2">
    <source>
        <dbReference type="ARBA" id="ARBA00011955"/>
    </source>
</evidence>
<feature type="coiled-coil region" evidence="13">
    <location>
        <begin position="23"/>
        <end position="50"/>
    </location>
</feature>
<dbReference type="Gene3D" id="3.10.520.10">
    <property type="entry name" value="ApbE-like domains"/>
    <property type="match status" value="1"/>
</dbReference>
<comment type="cofactor">
    <cofactor evidence="12">
        <name>Mg(2+)</name>
        <dbReference type="ChEBI" id="CHEBI:18420"/>
    </cofactor>
    <cofactor evidence="12">
        <name>Mn(2+)</name>
        <dbReference type="ChEBI" id="CHEBI:29035"/>
    </cofactor>
    <text evidence="12">Magnesium. Can also use manganese.</text>
</comment>